<organism evidence="2 3">
    <name type="scientific">Vibrio ouci</name>
    <dbReference type="NCBI Taxonomy" id="2499078"/>
    <lineage>
        <taxon>Bacteria</taxon>
        <taxon>Pseudomonadati</taxon>
        <taxon>Pseudomonadota</taxon>
        <taxon>Gammaproteobacteria</taxon>
        <taxon>Vibrionales</taxon>
        <taxon>Vibrionaceae</taxon>
        <taxon>Vibrio</taxon>
    </lineage>
</organism>
<dbReference type="RefSeq" id="WP_134836682.1">
    <property type="nucleotide sequence ID" value="NZ_SATR01000031.1"/>
</dbReference>
<protein>
    <submittedName>
        <fullName evidence="2">Uncharacterized protein</fullName>
    </submittedName>
</protein>
<name>A0A4Y8WBH1_9VIBR</name>
<dbReference type="Proteomes" id="UP000297753">
    <property type="component" value="Unassembled WGS sequence"/>
</dbReference>
<evidence type="ECO:0000313" key="2">
    <source>
        <dbReference type="EMBL" id="TFH90299.1"/>
    </source>
</evidence>
<evidence type="ECO:0000313" key="3">
    <source>
        <dbReference type="Proteomes" id="UP000297753"/>
    </source>
</evidence>
<reference evidence="2 3" key="1">
    <citation type="submission" date="2019-01" db="EMBL/GenBank/DDBJ databases">
        <title>Vibrio BEI176 sp. nov, a marine bacterium isolated from China: eastern marignal seas.</title>
        <authorList>
            <person name="Li B."/>
        </authorList>
    </citation>
    <scope>NUCLEOTIDE SEQUENCE [LARGE SCALE GENOMIC DNA]</scope>
    <source>
        <strain evidence="2 3">BEI176</strain>
    </source>
</reference>
<keyword evidence="1" id="KW-1133">Transmembrane helix</keyword>
<feature type="transmembrane region" description="Helical" evidence="1">
    <location>
        <begin position="12"/>
        <end position="31"/>
    </location>
</feature>
<dbReference type="AlphaFoldDB" id="A0A4Y8WBH1"/>
<dbReference type="EMBL" id="SATR01000031">
    <property type="protein sequence ID" value="TFH90299.1"/>
    <property type="molecule type" value="Genomic_DNA"/>
</dbReference>
<proteinExistence type="predicted"/>
<sequence length="249" mass="28337">MRGTNFIKQHLLITLITGFSSLMFAVWIWHWQSFVQQYVYPHVVSQLLQEQYLRDQIQSGKFVSTEIPEFSTSFTLPGKELIALSEGAFVSHEQLIEALSSRDRHRDELEAKVEALTRQGVEVDWALAALNTQYQDSKRLLSVVALGELKVRLFVSERKEDRGRIILNVNDAVIAKLMENGGEYTLRSNGTCIRVSARIESVFDEHHPIDAAIGRLHLDDYHQLFAGARDGSREAVVVLKEDAERCVIK</sequence>
<accession>A0A4Y8WBH1</accession>
<keyword evidence="1" id="KW-0472">Membrane</keyword>
<evidence type="ECO:0000256" key="1">
    <source>
        <dbReference type="SAM" id="Phobius"/>
    </source>
</evidence>
<keyword evidence="3" id="KW-1185">Reference proteome</keyword>
<comment type="caution">
    <text evidence="2">The sequence shown here is derived from an EMBL/GenBank/DDBJ whole genome shotgun (WGS) entry which is preliminary data.</text>
</comment>
<keyword evidence="1" id="KW-0812">Transmembrane</keyword>
<gene>
    <name evidence="2" type="ORF">ELS82_17835</name>
</gene>